<reference evidence="3" key="1">
    <citation type="journal article" date="2013" name="Genetics">
        <title>The draft genome and transcriptome of Panagrellus redivivus are shaped by the harsh demands of a free-living lifestyle.</title>
        <authorList>
            <person name="Srinivasan J."/>
            <person name="Dillman A.R."/>
            <person name="Macchietto M.G."/>
            <person name="Heikkinen L."/>
            <person name="Lakso M."/>
            <person name="Fracchia K.M."/>
            <person name="Antoshechkin I."/>
            <person name="Mortazavi A."/>
            <person name="Wong G."/>
            <person name="Sternberg P.W."/>
        </authorList>
    </citation>
    <scope>NUCLEOTIDE SEQUENCE [LARGE SCALE GENOMIC DNA]</scope>
    <source>
        <strain evidence="3">MT8872</strain>
    </source>
</reference>
<name>A0A7E4UYU7_PANRE</name>
<protein>
    <submittedName>
        <fullName evidence="4">Uncharacterized protein</fullName>
    </submittedName>
</protein>
<evidence type="ECO:0000256" key="1">
    <source>
        <dbReference type="SAM" id="MobiDB-lite"/>
    </source>
</evidence>
<feature type="region of interest" description="Disordered" evidence="1">
    <location>
        <begin position="28"/>
        <end position="167"/>
    </location>
</feature>
<organism evidence="3 4">
    <name type="scientific">Panagrellus redivivus</name>
    <name type="common">Microworm</name>
    <dbReference type="NCBI Taxonomy" id="6233"/>
    <lineage>
        <taxon>Eukaryota</taxon>
        <taxon>Metazoa</taxon>
        <taxon>Ecdysozoa</taxon>
        <taxon>Nematoda</taxon>
        <taxon>Chromadorea</taxon>
        <taxon>Rhabditida</taxon>
        <taxon>Tylenchina</taxon>
        <taxon>Panagrolaimomorpha</taxon>
        <taxon>Panagrolaimoidea</taxon>
        <taxon>Panagrolaimidae</taxon>
        <taxon>Panagrellus</taxon>
    </lineage>
</organism>
<dbReference type="AlphaFoldDB" id="A0A7E4UYU7"/>
<keyword evidence="2" id="KW-0812">Transmembrane</keyword>
<accession>A0A7E4UYU7</accession>
<feature type="compositionally biased region" description="Low complexity" evidence="1">
    <location>
        <begin position="136"/>
        <end position="145"/>
    </location>
</feature>
<dbReference type="WBParaSite" id="Pan_g14138.t1">
    <property type="protein sequence ID" value="Pan_g14138.t1"/>
    <property type="gene ID" value="Pan_g14138"/>
</dbReference>
<keyword evidence="3" id="KW-1185">Reference proteome</keyword>
<sequence>MDFFGSLALALITHAFFIIFITFGCSNKKSKESEPKTADLGNDPEPPKQLRLTTAGILPPTSATTTQGPSTKQSSTTADSDGQKQIPSKSTMAPEEKKPVALTPQTSGKVCPKAPIVDASKGSKSEFKKTAKEKSVSQTKSQTGKTKSKMQRSIDTQKTTMDDVTTDLRTPAWMESEDYVQQKMEVQKQVAAGVH</sequence>
<proteinExistence type="predicted"/>
<reference evidence="4" key="2">
    <citation type="submission" date="2020-10" db="UniProtKB">
        <authorList>
            <consortium name="WormBaseParasite"/>
        </authorList>
    </citation>
    <scope>IDENTIFICATION</scope>
</reference>
<feature type="compositionally biased region" description="Polar residues" evidence="1">
    <location>
        <begin position="153"/>
        <end position="163"/>
    </location>
</feature>
<feature type="compositionally biased region" description="Polar residues" evidence="1">
    <location>
        <begin position="61"/>
        <end position="91"/>
    </location>
</feature>
<evidence type="ECO:0000313" key="4">
    <source>
        <dbReference type="WBParaSite" id="Pan_g14138.t1"/>
    </source>
</evidence>
<keyword evidence="2" id="KW-1133">Transmembrane helix</keyword>
<keyword evidence="2" id="KW-0472">Membrane</keyword>
<evidence type="ECO:0000256" key="2">
    <source>
        <dbReference type="SAM" id="Phobius"/>
    </source>
</evidence>
<feature type="transmembrane region" description="Helical" evidence="2">
    <location>
        <begin position="6"/>
        <end position="26"/>
    </location>
</feature>
<evidence type="ECO:0000313" key="3">
    <source>
        <dbReference type="Proteomes" id="UP000492821"/>
    </source>
</evidence>
<feature type="compositionally biased region" description="Basic and acidic residues" evidence="1">
    <location>
        <begin position="121"/>
        <end position="135"/>
    </location>
</feature>
<dbReference type="Proteomes" id="UP000492821">
    <property type="component" value="Unassembled WGS sequence"/>
</dbReference>